<evidence type="ECO:0000313" key="1">
    <source>
        <dbReference type="EMBL" id="MCH99408.1"/>
    </source>
</evidence>
<dbReference type="GO" id="GO:0004527">
    <property type="term" value="F:exonuclease activity"/>
    <property type="evidence" value="ECO:0007669"/>
    <property type="project" value="UniProtKB-KW"/>
</dbReference>
<accession>A0A392NJZ7</accession>
<dbReference type="SUPFAM" id="SSF56219">
    <property type="entry name" value="DNase I-like"/>
    <property type="match status" value="1"/>
</dbReference>
<reference evidence="1 2" key="1">
    <citation type="journal article" date="2018" name="Front. Plant Sci.">
        <title>Red Clover (Trifolium pratense) and Zigzag Clover (T. medium) - A Picture of Genomic Similarities and Differences.</title>
        <authorList>
            <person name="Dluhosova J."/>
            <person name="Istvanek J."/>
            <person name="Nedelnik J."/>
            <person name="Repkova J."/>
        </authorList>
    </citation>
    <scope>NUCLEOTIDE SEQUENCE [LARGE SCALE GENOMIC DNA]</scope>
    <source>
        <strain evidence="2">cv. 10/8</strain>
        <tissue evidence="1">Leaf</tissue>
    </source>
</reference>
<feature type="non-terminal residue" evidence="1">
    <location>
        <position position="313"/>
    </location>
</feature>
<protein>
    <submittedName>
        <fullName evidence="1">Endonuclease/exonuclease/phosphatase family protein</fullName>
    </submittedName>
</protein>
<keyword evidence="2" id="KW-1185">Reference proteome</keyword>
<dbReference type="PANTHER" id="PTHR33710">
    <property type="entry name" value="BNAC02G09200D PROTEIN"/>
    <property type="match status" value="1"/>
</dbReference>
<comment type="caution">
    <text evidence="1">The sequence shown here is derived from an EMBL/GenBank/DDBJ whole genome shotgun (WGS) entry which is preliminary data.</text>
</comment>
<organism evidence="1 2">
    <name type="scientific">Trifolium medium</name>
    <dbReference type="NCBI Taxonomy" id="97028"/>
    <lineage>
        <taxon>Eukaryota</taxon>
        <taxon>Viridiplantae</taxon>
        <taxon>Streptophyta</taxon>
        <taxon>Embryophyta</taxon>
        <taxon>Tracheophyta</taxon>
        <taxon>Spermatophyta</taxon>
        <taxon>Magnoliopsida</taxon>
        <taxon>eudicotyledons</taxon>
        <taxon>Gunneridae</taxon>
        <taxon>Pentapetalae</taxon>
        <taxon>rosids</taxon>
        <taxon>fabids</taxon>
        <taxon>Fabales</taxon>
        <taxon>Fabaceae</taxon>
        <taxon>Papilionoideae</taxon>
        <taxon>50 kb inversion clade</taxon>
        <taxon>NPAAA clade</taxon>
        <taxon>Hologalegina</taxon>
        <taxon>IRL clade</taxon>
        <taxon>Trifolieae</taxon>
        <taxon>Trifolium</taxon>
    </lineage>
</organism>
<name>A0A392NJZ7_9FABA</name>
<proteinExistence type="predicted"/>
<dbReference type="EMBL" id="LXQA010040207">
    <property type="protein sequence ID" value="MCH99408.1"/>
    <property type="molecule type" value="Genomic_DNA"/>
</dbReference>
<dbReference type="GO" id="GO:0004519">
    <property type="term" value="F:endonuclease activity"/>
    <property type="evidence" value="ECO:0007669"/>
    <property type="project" value="UniProtKB-KW"/>
</dbReference>
<keyword evidence="1" id="KW-0378">Hydrolase</keyword>
<keyword evidence="1" id="KW-0540">Nuclease</keyword>
<dbReference type="Gene3D" id="3.60.10.10">
    <property type="entry name" value="Endonuclease/exonuclease/phosphatase"/>
    <property type="match status" value="1"/>
</dbReference>
<dbReference type="InterPro" id="IPR036691">
    <property type="entry name" value="Endo/exonu/phosph_ase_sf"/>
</dbReference>
<keyword evidence="1" id="KW-0269">Exonuclease</keyword>
<sequence length="313" mass="36627">MNDCDLTDIQLEGHRFTWIKSRGSPNVIEERLDRAMVSGDWLALFPEVKLINLLASHSDHSPILLHTDPVHRTKYTYSFKFENLWLKEQDVGEVVELGWCRESCAEVTERVETCADELQRWGKRKRVRFKEEAEACREEMENLRGKTDSSNVMRYQELHNNHARILIQKEAYWRQRAKMHWLKEGDLNTKFFHMSANARNKVKKVVRLVNEKDVIVTKQEDLCEVAKNYFDSLFKAADGNHDPVLSIIQQKVTAEDNERLTAPILKEEIHNALMQMHPDKSPGPDGFNPAFYQQFWHICGDDIFSAVKTWLDI</sequence>
<dbReference type="PANTHER" id="PTHR33710:SF79">
    <property type="entry name" value="OS06G0205337 PROTEIN"/>
    <property type="match status" value="1"/>
</dbReference>
<gene>
    <name evidence="1" type="ORF">A2U01_0020420</name>
</gene>
<dbReference type="Proteomes" id="UP000265520">
    <property type="component" value="Unassembled WGS sequence"/>
</dbReference>
<evidence type="ECO:0000313" key="2">
    <source>
        <dbReference type="Proteomes" id="UP000265520"/>
    </source>
</evidence>
<keyword evidence="1" id="KW-0255">Endonuclease</keyword>
<dbReference type="AlphaFoldDB" id="A0A392NJZ7"/>